<dbReference type="Pfam" id="PF12937">
    <property type="entry name" value="F-box-like"/>
    <property type="match status" value="1"/>
</dbReference>
<comment type="caution">
    <text evidence="2">The sequence shown here is derived from an EMBL/GenBank/DDBJ whole genome shotgun (WGS) entry which is preliminary data.</text>
</comment>
<sequence length="605" mass="67924">MELNFGGKGKGMFSSVNFINGYFVDGFGDKSLDGFGNLLNMDCESDNPQDRRMGKSEKEASCEAVSDDIVDRLPADPFNMDIRTTFTAFKGWVGDFEKDSIGFGVGEMEAEGEDRGLYANLNLVWSGAMRFQPEFSNAEKSVPCNEFDGLLMDKDLCDGGFSEFLSFSRHGNRINGNQEKEFQACTKVHPDDETGEPHDALFFSLAYLGVQDLLVVERVCRSLCNVVRSDPLLWRNICIDQPLSDKITDDALLQLTGRAQGSLQGLSLVQCPRITDSGLKRVLENNPRLTKLCVPGCVRLSVDCILLNLKAFKSAGTLGIKHLRISGLNGVTDQHFEELKLLLGVDNHKQLRTHKPRFYHGEQLYLSCDDDRAIDIEVCPRCQKVRLVYDCPSESCQGKHQSAPLCRACTLCIARCFHCGRCINDCDYEETFCLDLLCLDCFKQLLNCQERQEEMGAPSSKHTIFHQETRYRFCLYGYHLLITLLDAKKSCFTVKNSHCRADKVILWYFGFCNGKLHLVKPEDNGVMAVAISVGEVTDFTIKVGNNLFLHMKKREAIMSREPSKAGRSFQASVRSANFANYGEDSCLTITPDTLYSALIYFSSFK</sequence>
<dbReference type="SUPFAM" id="SSF81383">
    <property type="entry name" value="F-box domain"/>
    <property type="match status" value="1"/>
</dbReference>
<dbReference type="Proteomes" id="UP000288805">
    <property type="component" value="Unassembled WGS sequence"/>
</dbReference>
<accession>A0A438BT83</accession>
<dbReference type="PANTHER" id="PTHR13382">
    <property type="entry name" value="MITOCHONDRIAL ATP SYNTHASE COUPLING FACTOR B"/>
    <property type="match status" value="1"/>
</dbReference>
<dbReference type="InterPro" id="IPR036047">
    <property type="entry name" value="F-box-like_dom_sf"/>
</dbReference>
<evidence type="ECO:0000313" key="3">
    <source>
        <dbReference type="Proteomes" id="UP000288805"/>
    </source>
</evidence>
<reference evidence="2 3" key="1">
    <citation type="journal article" date="2018" name="PLoS Genet.">
        <title>Population sequencing reveals clonal diversity and ancestral inbreeding in the grapevine cultivar Chardonnay.</title>
        <authorList>
            <person name="Roach M.J."/>
            <person name="Johnson D.L."/>
            <person name="Bohlmann J."/>
            <person name="van Vuuren H.J."/>
            <person name="Jones S.J."/>
            <person name="Pretorius I.S."/>
            <person name="Schmidt S.A."/>
            <person name="Borneman A.R."/>
        </authorList>
    </citation>
    <scope>NUCLEOTIDE SEQUENCE [LARGE SCALE GENOMIC DNA]</scope>
    <source>
        <strain evidence="3">cv. Chardonnay</strain>
        <tissue evidence="2">Leaf</tissue>
    </source>
</reference>
<dbReference type="PANTHER" id="PTHR13382:SF20">
    <property type="entry name" value="F-BOX PROTEIN SKIP14-LIKE"/>
    <property type="match status" value="1"/>
</dbReference>
<dbReference type="PROSITE" id="PS50181">
    <property type="entry name" value="FBOX"/>
    <property type="match status" value="1"/>
</dbReference>
<feature type="domain" description="F-box" evidence="1">
    <location>
        <begin position="190"/>
        <end position="237"/>
    </location>
</feature>
<gene>
    <name evidence="2" type="primary">SKIP14_3</name>
    <name evidence="2" type="ORF">CK203_084906</name>
</gene>
<proteinExistence type="predicted"/>
<protein>
    <submittedName>
        <fullName evidence="2">F-box protein SKIP14</fullName>
    </submittedName>
</protein>
<dbReference type="AlphaFoldDB" id="A0A438BT83"/>
<evidence type="ECO:0000259" key="1">
    <source>
        <dbReference type="PROSITE" id="PS50181"/>
    </source>
</evidence>
<dbReference type="InterPro" id="IPR050648">
    <property type="entry name" value="F-box_LRR-repeat"/>
</dbReference>
<evidence type="ECO:0000313" key="2">
    <source>
        <dbReference type="EMBL" id="RVW14167.1"/>
    </source>
</evidence>
<dbReference type="InterPro" id="IPR001810">
    <property type="entry name" value="F-box_dom"/>
</dbReference>
<organism evidence="2 3">
    <name type="scientific">Vitis vinifera</name>
    <name type="common">Grape</name>
    <dbReference type="NCBI Taxonomy" id="29760"/>
    <lineage>
        <taxon>Eukaryota</taxon>
        <taxon>Viridiplantae</taxon>
        <taxon>Streptophyta</taxon>
        <taxon>Embryophyta</taxon>
        <taxon>Tracheophyta</taxon>
        <taxon>Spermatophyta</taxon>
        <taxon>Magnoliopsida</taxon>
        <taxon>eudicotyledons</taxon>
        <taxon>Gunneridae</taxon>
        <taxon>Pentapetalae</taxon>
        <taxon>rosids</taxon>
        <taxon>Vitales</taxon>
        <taxon>Vitaceae</taxon>
        <taxon>Viteae</taxon>
        <taxon>Vitis</taxon>
    </lineage>
</organism>
<dbReference type="InterPro" id="IPR032675">
    <property type="entry name" value="LRR_dom_sf"/>
</dbReference>
<dbReference type="EMBL" id="QGNW01002628">
    <property type="protein sequence ID" value="RVW14167.1"/>
    <property type="molecule type" value="Genomic_DNA"/>
</dbReference>
<name>A0A438BT83_VITVI</name>
<dbReference type="Gene3D" id="3.80.10.10">
    <property type="entry name" value="Ribonuclease Inhibitor"/>
    <property type="match status" value="1"/>
</dbReference>